<feature type="domain" description="Kinesin motor" evidence="26">
    <location>
        <begin position="5"/>
        <end position="329"/>
    </location>
</feature>
<dbReference type="Pfam" id="PF00225">
    <property type="entry name" value="Kinesin"/>
    <property type="match status" value="1"/>
</dbReference>
<dbReference type="GO" id="GO:0005829">
    <property type="term" value="C:cytosol"/>
    <property type="evidence" value="ECO:0007669"/>
    <property type="project" value="UniProtKB-ARBA"/>
</dbReference>
<comment type="subcellular location">
    <subcellularLocation>
        <location evidence="4">Cytoplasm</location>
        <location evidence="4">Cytoskeleton</location>
    </subcellularLocation>
    <subcellularLocation>
        <location evidence="3">Endomembrane system</location>
        <topology evidence="3">Multi-pass membrane protein</topology>
    </subcellularLocation>
    <subcellularLocation>
        <location evidence="2">Nucleus</location>
    </subcellularLocation>
</comment>
<evidence type="ECO:0000313" key="28">
    <source>
        <dbReference type="Proteomes" id="UP000078542"/>
    </source>
</evidence>
<dbReference type="GO" id="GO:0003777">
    <property type="term" value="F:microtubule motor activity"/>
    <property type="evidence" value="ECO:0007669"/>
    <property type="project" value="InterPro"/>
</dbReference>
<keyword evidence="11 23" id="KW-0067">ATP-binding</keyword>
<keyword evidence="12 25" id="KW-1133">Transmembrane helix</keyword>
<feature type="coiled-coil region" evidence="24">
    <location>
        <begin position="704"/>
        <end position="772"/>
    </location>
</feature>
<keyword evidence="10 23" id="KW-0547">Nucleotide-binding</keyword>
<feature type="binding site" evidence="22">
    <location>
        <position position="1105"/>
    </location>
    <ligand>
        <name>Zn(2+)</name>
        <dbReference type="ChEBI" id="CHEBI:29105"/>
    </ligand>
</feature>
<dbReference type="Pfam" id="PF25764">
    <property type="entry name" value="KIF21A_4th"/>
    <property type="match status" value="1"/>
</dbReference>
<dbReference type="InterPro" id="IPR036961">
    <property type="entry name" value="Kinesin_motor_dom_sf"/>
</dbReference>
<comment type="cofactor">
    <cofactor evidence="21">
        <name>[2Fe-2S] cluster</name>
        <dbReference type="ChEBI" id="CHEBI:190135"/>
    </cofactor>
</comment>
<evidence type="ECO:0000256" key="18">
    <source>
        <dbReference type="ARBA" id="ARBA00023175"/>
    </source>
</evidence>
<dbReference type="PRINTS" id="PR00380">
    <property type="entry name" value="KINESINHEAVY"/>
</dbReference>
<reference evidence="27 28" key="1">
    <citation type="submission" date="2016-03" db="EMBL/GenBank/DDBJ databases">
        <title>Cyphomyrmex costatus WGS genome.</title>
        <authorList>
            <person name="Nygaard S."/>
            <person name="Hu H."/>
            <person name="Boomsma J."/>
            <person name="Zhang G."/>
        </authorList>
    </citation>
    <scope>NUCLEOTIDE SEQUENCE [LARGE SCALE GENOMIC DNA]</scope>
    <source>
        <strain evidence="27">MS0001</strain>
        <tissue evidence="27">Whole body</tissue>
    </source>
</reference>
<comment type="similarity">
    <text evidence="5">Belongs to the ADIPOR family.</text>
</comment>
<evidence type="ECO:0000256" key="17">
    <source>
        <dbReference type="ARBA" id="ARBA00023136"/>
    </source>
</evidence>
<feature type="coiled-coil region" evidence="24">
    <location>
        <begin position="838"/>
        <end position="872"/>
    </location>
</feature>
<gene>
    <name evidence="27" type="ORF">ALC62_14371</name>
</gene>
<keyword evidence="14" id="KW-0411">Iron-sulfur</keyword>
<dbReference type="Gene3D" id="3.40.850.10">
    <property type="entry name" value="Kinesin motor domain"/>
    <property type="match status" value="1"/>
</dbReference>
<dbReference type="GO" id="GO:0046872">
    <property type="term" value="F:metal ion binding"/>
    <property type="evidence" value="ECO:0007669"/>
    <property type="project" value="UniProtKB-KW"/>
</dbReference>
<comment type="cofactor">
    <cofactor evidence="1">
        <name>[4Fe-4S] cluster</name>
        <dbReference type="ChEBI" id="CHEBI:49883"/>
    </cofactor>
</comment>
<dbReference type="NCBIfam" id="TIGR01065">
    <property type="entry name" value="hlyIII"/>
    <property type="match status" value="1"/>
</dbReference>
<dbReference type="InterPro" id="IPR005744">
    <property type="entry name" value="Hy-lIII"/>
</dbReference>
<keyword evidence="16" id="KW-0238">DNA-binding</keyword>
<feature type="transmembrane region" description="Helical" evidence="25">
    <location>
        <begin position="1081"/>
        <end position="1105"/>
    </location>
</feature>
<keyword evidence="28" id="KW-1185">Reference proteome</keyword>
<dbReference type="STRING" id="456900.A0A195C3L1"/>
<feature type="transmembrane region" description="Helical" evidence="25">
    <location>
        <begin position="1150"/>
        <end position="1169"/>
    </location>
</feature>
<evidence type="ECO:0000256" key="6">
    <source>
        <dbReference type="ARBA" id="ARBA00022490"/>
    </source>
</evidence>
<dbReference type="InterPro" id="IPR027640">
    <property type="entry name" value="Kinesin-like_fam"/>
</dbReference>
<dbReference type="GO" id="GO:0005524">
    <property type="term" value="F:ATP binding"/>
    <property type="evidence" value="ECO:0007669"/>
    <property type="project" value="UniProtKB-UniRule"/>
</dbReference>
<keyword evidence="19" id="KW-0206">Cytoskeleton</keyword>
<organism evidence="27 28">
    <name type="scientific">Cyphomyrmex costatus</name>
    <dbReference type="NCBI Taxonomy" id="456900"/>
    <lineage>
        <taxon>Eukaryota</taxon>
        <taxon>Metazoa</taxon>
        <taxon>Ecdysozoa</taxon>
        <taxon>Arthropoda</taxon>
        <taxon>Hexapoda</taxon>
        <taxon>Insecta</taxon>
        <taxon>Pterygota</taxon>
        <taxon>Neoptera</taxon>
        <taxon>Endopterygota</taxon>
        <taxon>Hymenoptera</taxon>
        <taxon>Apocrita</taxon>
        <taxon>Aculeata</taxon>
        <taxon>Formicoidea</taxon>
        <taxon>Formicidae</taxon>
        <taxon>Myrmicinae</taxon>
        <taxon>Cyphomyrmex</taxon>
    </lineage>
</organism>
<dbReference type="GO" id="GO:0005874">
    <property type="term" value="C:microtubule"/>
    <property type="evidence" value="ECO:0007669"/>
    <property type="project" value="UniProtKB-KW"/>
</dbReference>
<evidence type="ECO:0000256" key="1">
    <source>
        <dbReference type="ARBA" id="ARBA00001966"/>
    </source>
</evidence>
<dbReference type="GO" id="GO:0012505">
    <property type="term" value="C:endomembrane system"/>
    <property type="evidence" value="ECO:0007669"/>
    <property type="project" value="UniProtKB-SubCell"/>
</dbReference>
<dbReference type="InterPro" id="IPR001752">
    <property type="entry name" value="Kinesin_motor_dom"/>
</dbReference>
<evidence type="ECO:0000259" key="26">
    <source>
        <dbReference type="PROSITE" id="PS50067"/>
    </source>
</evidence>
<evidence type="ECO:0000256" key="12">
    <source>
        <dbReference type="ARBA" id="ARBA00022989"/>
    </source>
</evidence>
<evidence type="ECO:0000256" key="8">
    <source>
        <dbReference type="ARBA" id="ARBA00022701"/>
    </source>
</evidence>
<feature type="transmembrane region" description="Helical" evidence="25">
    <location>
        <begin position="1126"/>
        <end position="1144"/>
    </location>
</feature>
<keyword evidence="22" id="KW-0862">Zinc</keyword>
<dbReference type="GO" id="GO:0008017">
    <property type="term" value="F:microtubule binding"/>
    <property type="evidence" value="ECO:0007669"/>
    <property type="project" value="InterPro"/>
</dbReference>
<evidence type="ECO:0000256" key="19">
    <source>
        <dbReference type="ARBA" id="ARBA00023212"/>
    </source>
</evidence>
<dbReference type="Proteomes" id="UP000078542">
    <property type="component" value="Unassembled WGS sequence"/>
</dbReference>
<evidence type="ECO:0000256" key="3">
    <source>
        <dbReference type="ARBA" id="ARBA00004127"/>
    </source>
</evidence>
<dbReference type="GO" id="GO:0051231">
    <property type="term" value="P:spindle elongation"/>
    <property type="evidence" value="ECO:0007669"/>
    <property type="project" value="TreeGrafter"/>
</dbReference>
<evidence type="ECO:0000256" key="15">
    <source>
        <dbReference type="ARBA" id="ARBA00023054"/>
    </source>
</evidence>
<dbReference type="GO" id="GO:0007052">
    <property type="term" value="P:mitotic spindle organization"/>
    <property type="evidence" value="ECO:0007669"/>
    <property type="project" value="TreeGrafter"/>
</dbReference>
<dbReference type="PANTHER" id="PTHR47969:SF15">
    <property type="entry name" value="CHROMOSOME-ASSOCIATED KINESIN KIF4A-RELATED"/>
    <property type="match status" value="1"/>
</dbReference>
<evidence type="ECO:0000313" key="27">
    <source>
        <dbReference type="EMBL" id="KYM94776.1"/>
    </source>
</evidence>
<comment type="similarity">
    <text evidence="23">Belongs to the TRAFAC class myosin-kinesin ATPase superfamily. Kinesin family.</text>
</comment>
<name>A0A195C3L1_9HYME</name>
<evidence type="ECO:0000256" key="25">
    <source>
        <dbReference type="SAM" id="Phobius"/>
    </source>
</evidence>
<keyword evidence="15 24" id="KW-0175">Coiled coil</keyword>
<evidence type="ECO:0000256" key="2">
    <source>
        <dbReference type="ARBA" id="ARBA00004123"/>
    </source>
</evidence>
<keyword evidence="20" id="KW-0539">Nucleus</keyword>
<keyword evidence="6" id="KW-0963">Cytoplasm</keyword>
<feature type="transmembrane region" description="Helical" evidence="25">
    <location>
        <begin position="1233"/>
        <end position="1250"/>
    </location>
</feature>
<dbReference type="GO" id="GO:0007018">
    <property type="term" value="P:microtubule-based movement"/>
    <property type="evidence" value="ECO:0007669"/>
    <property type="project" value="InterPro"/>
</dbReference>
<dbReference type="InterPro" id="IPR027417">
    <property type="entry name" value="P-loop_NTPase"/>
</dbReference>
<dbReference type="PROSITE" id="PS50067">
    <property type="entry name" value="KINESIN_MOTOR_2"/>
    <property type="match status" value="1"/>
</dbReference>
<dbReference type="GO" id="GO:0003677">
    <property type="term" value="F:DNA binding"/>
    <property type="evidence" value="ECO:0007669"/>
    <property type="project" value="UniProtKB-KW"/>
</dbReference>
<dbReference type="InterPro" id="IPR004254">
    <property type="entry name" value="AdipoR/HlyIII-related"/>
</dbReference>
<evidence type="ECO:0000256" key="11">
    <source>
        <dbReference type="ARBA" id="ARBA00022840"/>
    </source>
</evidence>
<feature type="binding site" evidence="22">
    <location>
        <position position="1235"/>
    </location>
    <ligand>
        <name>Zn(2+)</name>
        <dbReference type="ChEBI" id="CHEBI:29105"/>
    </ligand>
</feature>
<feature type="coiled-coil region" evidence="24">
    <location>
        <begin position="344"/>
        <end position="392"/>
    </location>
</feature>
<dbReference type="InterPro" id="IPR033467">
    <property type="entry name" value="Tesmin/TSO1-like_CXC"/>
</dbReference>
<keyword evidence="8" id="KW-0493">Microtubule</keyword>
<feature type="binding site" evidence="23">
    <location>
        <begin position="85"/>
        <end position="92"/>
    </location>
    <ligand>
        <name>ATP</name>
        <dbReference type="ChEBI" id="CHEBI:30616"/>
    </ligand>
</feature>
<evidence type="ECO:0000256" key="4">
    <source>
        <dbReference type="ARBA" id="ARBA00004245"/>
    </source>
</evidence>
<dbReference type="FunFam" id="3.40.850.10:FF:000038">
    <property type="entry name" value="chromosome-associated kinesin KIF4A"/>
    <property type="match status" value="1"/>
</dbReference>
<sequence>MCESTVSVALRIRPLVDSEIEKGCQMCLNAIPGEPQVRVCNTDKAFTYNYVFPPHIEQEDFYNTAIKRLVDNTFQGYNVTILAYGQTGSGKTHSMGTNYTGVGEKGIIPRVIYDIFETIKSKEDWSFKVAVSFMELYQEQLYDLLSDKQKSQSIVDIREDGKNIRIVGVTEKQVEDAQETLECLAQGSMGRVTGATAMNAHSSRSHAIFTLCIRQQKKDDPNTATVAKFHLVDLAGSERSKKTQTTGERFKEGVNINKGLLALGNVISQLGDGASGTYIGYRDSKLTRLLQDSLGGNSMTLMVACVSPADYNLDETLSTLRYADRARKIKNKPIVNQDPKVAEINRLNKLVQELRLALANQELGIMTCPKEHEALEDKYSVLQQKFRDMTEKLNSNLGEIVIMHERAEMAEQAREKIRFAISLLLDEFKQVLQDFDLSPEIDDEKRNKFKAIYEKMLDIQSNEKKASEELINHEISNSKHCVMHVEEDVECVRAEELNDIEGSLDYFDKKEEEHTLRQAERNNEVQTINKELALKESLVSELLKNVTQETAESRRNVVEMEQEIKRLHAEKEEHLQAVHAHNVSSKLAETRRKRVQELEKKIAELTRRCMEQNKVIKAKEKQDQKIKTLSSEIQSLKETRVKLIRQMRNDANNFTKWKQSKEKEINKLRTQDRKRAYEIIRMKIEHNKQENVFKRKMEEAFAVNKRLKGALEMQRKAMQRQEKKANSKEEIKTWIVQEMEVLMATVEADYSLQKLMQDRASLVHQLEQLKKNSDPDEKELATVTEFIELRNIQIADLQQKILESDQETTVNIRWNMIRTIMDAKIALETVFRVVTQDRKQQCYKYNELKEKYQNLEAQLEEYEKQERVNKISCSQDSSDMFSSDTEKSLTKSVKRQILTENLNENKKLLSKKRKTDSKIEEFDENDYLSHDNSSIIEDDIDKDPDWKKTPLYSRIQKLQNKSKFSIQRLTFNKTEPNNKSPIKCACKTKCATRVCTCRKNGVTCNNCSCDSEQCQNKNKENLRTTLFSDVAMIKWMNPRACTNEAYTPTSIEHMANVATHGIWVVPSVIGGIELIRRSSTWAQFVSACVYGTSLILVFAVSTFFHSVHYCNHNRQLKDTLHRCDRAMIYIFIAASYFPWLNIEHFSDDELLFAMRYVVWIMAIMGILYQQIFHERYKMLETIFYVVMGIGPSVAILNVYNYYNITELKLGGLMYVLGLVFFKSDGRIPCAHAIWHLFVAAAAGFHYYAILNHVFPETDSTNILGPSASVPQLSNILKPHIEL</sequence>
<evidence type="ECO:0000256" key="23">
    <source>
        <dbReference type="PROSITE-ProRule" id="PRU00283"/>
    </source>
</evidence>
<keyword evidence="7 25" id="KW-0812">Transmembrane</keyword>
<evidence type="ECO:0000256" key="5">
    <source>
        <dbReference type="ARBA" id="ARBA00007018"/>
    </source>
</evidence>
<dbReference type="Pfam" id="PF03006">
    <property type="entry name" value="HlyIII"/>
    <property type="match status" value="1"/>
</dbReference>
<evidence type="ECO:0000256" key="13">
    <source>
        <dbReference type="ARBA" id="ARBA00023004"/>
    </source>
</evidence>
<evidence type="ECO:0000256" key="16">
    <source>
        <dbReference type="ARBA" id="ARBA00023125"/>
    </source>
</evidence>
<dbReference type="GO" id="GO:0051536">
    <property type="term" value="F:iron-sulfur cluster binding"/>
    <property type="evidence" value="ECO:0007669"/>
    <property type="project" value="UniProtKB-KW"/>
</dbReference>
<dbReference type="GO" id="GO:0005875">
    <property type="term" value="C:microtubule associated complex"/>
    <property type="evidence" value="ECO:0007669"/>
    <property type="project" value="TreeGrafter"/>
</dbReference>
<keyword evidence="17 25" id="KW-0472">Membrane</keyword>
<feature type="transmembrane region" description="Helical" evidence="25">
    <location>
        <begin position="1181"/>
        <end position="1199"/>
    </location>
</feature>
<feature type="binding site" evidence="22">
    <location>
        <position position="1231"/>
    </location>
    <ligand>
        <name>Zn(2+)</name>
        <dbReference type="ChEBI" id="CHEBI:29105"/>
    </ligand>
</feature>
<dbReference type="PANTHER" id="PTHR47969">
    <property type="entry name" value="CHROMOSOME-ASSOCIATED KINESIN KIF4A-RELATED"/>
    <property type="match status" value="1"/>
</dbReference>
<protein>
    <submittedName>
        <fullName evidence="27">Chromosome-associated kinesin KIF4</fullName>
    </submittedName>
</protein>
<dbReference type="SMART" id="SM01114">
    <property type="entry name" value="CXC"/>
    <property type="match status" value="1"/>
</dbReference>
<evidence type="ECO:0000256" key="21">
    <source>
        <dbReference type="ARBA" id="ARBA00034078"/>
    </source>
</evidence>
<dbReference type="SMART" id="SM00129">
    <property type="entry name" value="KISc"/>
    <property type="match status" value="1"/>
</dbReference>
<dbReference type="PROSITE" id="PS00411">
    <property type="entry name" value="KINESIN_MOTOR_1"/>
    <property type="match status" value="1"/>
</dbReference>
<evidence type="ECO:0000256" key="24">
    <source>
        <dbReference type="SAM" id="Coils"/>
    </source>
</evidence>
<evidence type="ECO:0000256" key="10">
    <source>
        <dbReference type="ARBA" id="ARBA00022741"/>
    </source>
</evidence>
<evidence type="ECO:0000256" key="22">
    <source>
        <dbReference type="PIRSR" id="PIRSR604254-1"/>
    </source>
</evidence>
<keyword evidence="9 22" id="KW-0479">Metal-binding</keyword>
<dbReference type="SMR" id="A0A195C3L1"/>
<evidence type="ECO:0000256" key="7">
    <source>
        <dbReference type="ARBA" id="ARBA00022692"/>
    </source>
</evidence>
<evidence type="ECO:0000256" key="20">
    <source>
        <dbReference type="ARBA" id="ARBA00023242"/>
    </source>
</evidence>
<dbReference type="SUPFAM" id="SSF52540">
    <property type="entry name" value="P-loop containing nucleoside triphosphate hydrolases"/>
    <property type="match status" value="1"/>
</dbReference>
<dbReference type="InterPro" id="IPR019821">
    <property type="entry name" value="Kinesin_motor_CS"/>
</dbReference>
<dbReference type="GO" id="GO:0140911">
    <property type="term" value="F:pore-forming activity"/>
    <property type="evidence" value="ECO:0007669"/>
    <property type="project" value="InterPro"/>
</dbReference>
<evidence type="ECO:0000256" key="14">
    <source>
        <dbReference type="ARBA" id="ARBA00023014"/>
    </source>
</evidence>
<evidence type="ECO:0000256" key="9">
    <source>
        <dbReference type="ARBA" id="ARBA00022723"/>
    </source>
</evidence>
<proteinExistence type="inferred from homology"/>
<dbReference type="GO" id="GO:0016020">
    <property type="term" value="C:membrane"/>
    <property type="evidence" value="ECO:0007669"/>
    <property type="project" value="InterPro"/>
</dbReference>
<keyword evidence="13" id="KW-0408">Iron</keyword>
<dbReference type="CDD" id="cd01372">
    <property type="entry name" value="KISc_KIF4"/>
    <property type="match status" value="1"/>
</dbReference>
<feature type="coiled-coil region" evidence="24">
    <location>
        <begin position="509"/>
        <end position="646"/>
    </location>
</feature>
<keyword evidence="18 23" id="KW-0505">Motor protein</keyword>
<accession>A0A195C3L1</accession>
<dbReference type="EMBL" id="KQ978344">
    <property type="protein sequence ID" value="KYM94776.1"/>
    <property type="molecule type" value="Genomic_DNA"/>
</dbReference>
<dbReference type="GO" id="GO:0005634">
    <property type="term" value="C:nucleus"/>
    <property type="evidence" value="ECO:0007669"/>
    <property type="project" value="UniProtKB-SubCell"/>
</dbReference>